<evidence type="ECO:0000313" key="12">
    <source>
        <dbReference type="EMBL" id="KEZ39390.1"/>
    </source>
</evidence>
<dbReference type="GO" id="GO:0005507">
    <property type="term" value="F:copper ion binding"/>
    <property type="evidence" value="ECO:0007669"/>
    <property type="project" value="InterPro"/>
</dbReference>
<feature type="domain" description="Copper amine oxidase N2-terminal" evidence="11">
    <location>
        <begin position="19"/>
        <end position="85"/>
    </location>
</feature>
<keyword evidence="4 7" id="KW-0801">TPQ</keyword>
<evidence type="ECO:0000256" key="5">
    <source>
        <dbReference type="ARBA" id="ARBA00023002"/>
    </source>
</evidence>
<dbReference type="PROSITE" id="PS01164">
    <property type="entry name" value="COPPER_AMINE_OXID_1"/>
    <property type="match status" value="1"/>
</dbReference>
<organism evidence="12 13">
    <name type="scientific">Pseudallescheria apiosperma</name>
    <name type="common">Scedosporium apiospermum</name>
    <dbReference type="NCBI Taxonomy" id="563466"/>
    <lineage>
        <taxon>Eukaryota</taxon>
        <taxon>Fungi</taxon>
        <taxon>Dikarya</taxon>
        <taxon>Ascomycota</taxon>
        <taxon>Pezizomycotina</taxon>
        <taxon>Sordariomycetes</taxon>
        <taxon>Hypocreomycetidae</taxon>
        <taxon>Microascales</taxon>
        <taxon>Microascaceae</taxon>
        <taxon>Scedosporium</taxon>
    </lineage>
</organism>
<dbReference type="Gene3D" id="2.70.98.20">
    <property type="entry name" value="Copper amine oxidase, catalytic domain"/>
    <property type="match status" value="1"/>
</dbReference>
<dbReference type="GeneID" id="27719257"/>
<comment type="similarity">
    <text evidence="2 9">Belongs to the copper/topaquinone oxidase family.</text>
</comment>
<dbReference type="SUPFAM" id="SSF54416">
    <property type="entry name" value="Amine oxidase N-terminal region"/>
    <property type="match status" value="2"/>
</dbReference>
<dbReference type="VEuPathDB" id="FungiDB:SAPIO_CDS10095"/>
<dbReference type="KEGG" id="sapo:SAPIO_CDS10095"/>
<dbReference type="InterPro" id="IPR049948">
    <property type="entry name" value="Cu_Am_ox_TPQ-bd"/>
</dbReference>
<feature type="active site" description="Proton acceptor" evidence="7">
    <location>
        <position position="345"/>
    </location>
</feature>
<dbReference type="InterPro" id="IPR016182">
    <property type="entry name" value="Cu_amine_oxidase_N-reg"/>
</dbReference>
<evidence type="ECO:0000313" key="13">
    <source>
        <dbReference type="Proteomes" id="UP000028545"/>
    </source>
</evidence>
<dbReference type="RefSeq" id="XP_016639189.1">
    <property type="nucleotide sequence ID" value="XM_016783747.1"/>
</dbReference>
<evidence type="ECO:0000256" key="2">
    <source>
        <dbReference type="ARBA" id="ARBA00007983"/>
    </source>
</evidence>
<dbReference type="PANTHER" id="PTHR10638">
    <property type="entry name" value="COPPER AMINE OXIDASE"/>
    <property type="match status" value="1"/>
</dbReference>
<dbReference type="InterPro" id="IPR000269">
    <property type="entry name" value="Cu_amine_oxidase"/>
</dbReference>
<dbReference type="OMA" id="HYAYPIP"/>
<dbReference type="OrthoDB" id="5379943at2759"/>
<evidence type="ECO:0000259" key="11">
    <source>
        <dbReference type="Pfam" id="PF02727"/>
    </source>
</evidence>
<evidence type="ECO:0000256" key="8">
    <source>
        <dbReference type="PIRSR" id="PIRSR600269-51"/>
    </source>
</evidence>
<dbReference type="Proteomes" id="UP000028545">
    <property type="component" value="Unassembled WGS sequence"/>
</dbReference>
<name>A0A084FWC8_PSEDA</name>
<dbReference type="GO" id="GO:0008131">
    <property type="term" value="F:primary methylamine oxidase activity"/>
    <property type="evidence" value="ECO:0007669"/>
    <property type="project" value="InterPro"/>
</dbReference>
<dbReference type="SUPFAM" id="SSF49998">
    <property type="entry name" value="Amine oxidase catalytic domain"/>
    <property type="match status" value="1"/>
</dbReference>
<feature type="active site" description="Schiff-base intermediate with substrate; via topaquinone" evidence="7">
    <location>
        <position position="430"/>
    </location>
</feature>
<dbReference type="Gene3D" id="3.10.450.40">
    <property type="match status" value="2"/>
</dbReference>
<evidence type="ECO:0000256" key="4">
    <source>
        <dbReference type="ARBA" id="ARBA00022772"/>
    </source>
</evidence>
<dbReference type="AlphaFoldDB" id="A0A084FWC8"/>
<keyword evidence="6 9" id="KW-0186">Copper</keyword>
<proteinExistence type="inferred from homology"/>
<dbReference type="GO" id="GO:0048038">
    <property type="term" value="F:quinone binding"/>
    <property type="evidence" value="ECO:0007669"/>
    <property type="project" value="InterPro"/>
</dbReference>
<dbReference type="EMBL" id="JOWA01000154">
    <property type="protein sequence ID" value="KEZ39390.1"/>
    <property type="molecule type" value="Genomic_DNA"/>
</dbReference>
<feature type="domain" description="Copper amine oxidase catalytic" evidence="10">
    <location>
        <begin position="271"/>
        <end position="695"/>
    </location>
</feature>
<dbReference type="EC" id="1.4.3.-" evidence="9"/>
<dbReference type="PANTHER" id="PTHR10638:SF91">
    <property type="entry name" value="AMINE OXIDASE"/>
    <property type="match status" value="1"/>
</dbReference>
<keyword evidence="13" id="KW-1185">Reference proteome</keyword>
<evidence type="ECO:0000256" key="9">
    <source>
        <dbReference type="RuleBase" id="RU000672"/>
    </source>
</evidence>
<dbReference type="InterPro" id="IPR015800">
    <property type="entry name" value="Cu_amine_oxidase_N2"/>
</dbReference>
<feature type="modified residue" description="2',4',5'-topaquinone" evidence="8">
    <location>
        <position position="430"/>
    </location>
</feature>
<evidence type="ECO:0000256" key="6">
    <source>
        <dbReference type="ARBA" id="ARBA00023008"/>
    </source>
</evidence>
<dbReference type="Pfam" id="PF02727">
    <property type="entry name" value="Cu_amine_oxidN2"/>
    <property type="match status" value="1"/>
</dbReference>
<dbReference type="HOGENOM" id="CLU_011500_3_1_1"/>
<dbReference type="Pfam" id="PF01179">
    <property type="entry name" value="Cu_amine_oxid"/>
    <property type="match status" value="1"/>
</dbReference>
<comment type="caution">
    <text evidence="12">The sequence shown here is derived from an EMBL/GenBank/DDBJ whole genome shotgun (WGS) entry which is preliminary data.</text>
</comment>
<protein>
    <recommendedName>
        <fullName evidence="9">Amine oxidase</fullName>
        <ecNumber evidence="9">1.4.3.-</ecNumber>
    </recommendedName>
</protein>
<evidence type="ECO:0000259" key="10">
    <source>
        <dbReference type="Pfam" id="PF01179"/>
    </source>
</evidence>
<reference evidence="12 13" key="1">
    <citation type="journal article" date="2014" name="Genome Announc.">
        <title>Draft genome sequence of the pathogenic fungus Scedosporium apiospermum.</title>
        <authorList>
            <person name="Vandeputte P."/>
            <person name="Ghamrawi S."/>
            <person name="Rechenmann M."/>
            <person name="Iltis A."/>
            <person name="Giraud S."/>
            <person name="Fleury M."/>
            <person name="Thornton C."/>
            <person name="Delhaes L."/>
            <person name="Meyer W."/>
            <person name="Papon N."/>
            <person name="Bouchara J.P."/>
        </authorList>
    </citation>
    <scope>NUCLEOTIDE SEQUENCE [LARGE SCALE GENOMIC DNA]</scope>
    <source>
        <strain evidence="12 13">IHEM 14462</strain>
    </source>
</reference>
<accession>A0A084FWC8</accession>
<comment type="cofactor">
    <cofactor evidence="1">
        <name>Cu cation</name>
        <dbReference type="ChEBI" id="CHEBI:23378"/>
    </cofactor>
</comment>
<evidence type="ECO:0000256" key="3">
    <source>
        <dbReference type="ARBA" id="ARBA00022723"/>
    </source>
</evidence>
<sequence>MSSTRLADARSAVADKFRHPLAPLTEPEFHRARDILLASHDDPGALYFRTIQLEEPKKADLVPYLVAEHAGNLSDQTLKPPRLARIQYDVVKRENGITFFQYTQSIVDLSSSRELSREESPVGSNPSFTVSEFAAFYDLCVQSSLFQAAMSEFELPPNFSLAIDPWPYGGPDDSDPSDRYMQGLVFARDDSSGNPDANHYAYPIPIIPVMNWVTKEIVRVDRLATSVEPGTIFASPRRKDDPPIKLFEANKPSEYVPELLDPPLRKDMKPINITQPQGASFTVHEDNLVEWQKWRFRLGFTAREGAVLHDLCYDGRPVLYRLSYSEMAVPYSDPRYPFHRKQAFDLGDGGVGRAANNLELGCDCLGAIHYFDALLVGQPDGTPEVSRSVVCLHEQDNGIGWKHTNFRTSRAVVARLRELVVQFIATLANYEYIFAFKLDVAGNITIETRATGVVSVVAVDPNIKTAPYGALVGPGVLAQNHQHVFAVRIDPAIDSYAETDTVIIQEETLARPQDPQTNPQGNLYIIERTVVSKPTGIIAEPRNNRIVRLENARIKNPITSRNVGYKLVPSPTQLLLAQEGSIQARRAGFASRHVWITGYRDGELWAGGEFTNQSRNETGGVVDMAARTGDVLADVGQNGEEGSAMAGARNRCGPVVWAVFGLTHNPRMEDWPVMPVEIHQMILKPADFFTSNPAIDVPSSKNEASVLVGCCKPGENGVVDGRNGTLNGACHGSVNGTD</sequence>
<keyword evidence="5 9" id="KW-0560">Oxidoreductase</keyword>
<comment type="cofactor">
    <cofactor evidence="9">
        <name>Cu cation</name>
        <dbReference type="ChEBI" id="CHEBI:23378"/>
    </cofactor>
    <text evidence="9">Contains 1 topaquinone per subunit.</text>
</comment>
<dbReference type="GO" id="GO:0009308">
    <property type="term" value="P:amine metabolic process"/>
    <property type="evidence" value="ECO:0007669"/>
    <property type="project" value="UniProtKB-UniRule"/>
</dbReference>
<dbReference type="InterPro" id="IPR015798">
    <property type="entry name" value="Cu_amine_oxidase_C"/>
</dbReference>
<gene>
    <name evidence="12" type="ORF">SAPIO_CDS10095</name>
</gene>
<comment type="PTM">
    <text evidence="8 9">Topaquinone (TPQ) is generated by copper-dependent autoxidation of a specific tyrosyl residue.</text>
</comment>
<evidence type="ECO:0000256" key="1">
    <source>
        <dbReference type="ARBA" id="ARBA00001935"/>
    </source>
</evidence>
<dbReference type="InterPro" id="IPR036460">
    <property type="entry name" value="Cu_amine_oxidase_C_sf"/>
</dbReference>
<keyword evidence="3 9" id="KW-0479">Metal-binding</keyword>
<evidence type="ECO:0000256" key="7">
    <source>
        <dbReference type="PIRSR" id="PIRSR600269-50"/>
    </source>
</evidence>